<evidence type="ECO:0000313" key="2">
    <source>
        <dbReference type="EMBL" id="KKL45108.1"/>
    </source>
</evidence>
<accession>A0A0F9C6Z6</accession>
<evidence type="ECO:0000256" key="1">
    <source>
        <dbReference type="SAM" id="Phobius"/>
    </source>
</evidence>
<dbReference type="EMBL" id="LAZR01034508">
    <property type="protein sequence ID" value="KKL45108.1"/>
    <property type="molecule type" value="Genomic_DNA"/>
</dbReference>
<keyword evidence="1" id="KW-0472">Membrane</keyword>
<sequence length="69" mass="7297">MAQESKPWYRSQTKVGVVLLAGSAILATVGGWLTGSISMANAVVALIAEVGALKLAFGIRDWPVINRNK</sequence>
<feature type="transmembrane region" description="Helical" evidence="1">
    <location>
        <begin position="15"/>
        <end position="33"/>
    </location>
</feature>
<gene>
    <name evidence="2" type="ORF">LCGC14_2358980</name>
</gene>
<protein>
    <submittedName>
        <fullName evidence="2">Uncharacterized protein</fullName>
    </submittedName>
</protein>
<name>A0A0F9C6Z6_9ZZZZ</name>
<reference evidence="2" key="1">
    <citation type="journal article" date="2015" name="Nature">
        <title>Complex archaea that bridge the gap between prokaryotes and eukaryotes.</title>
        <authorList>
            <person name="Spang A."/>
            <person name="Saw J.H."/>
            <person name="Jorgensen S.L."/>
            <person name="Zaremba-Niedzwiedzka K."/>
            <person name="Martijn J."/>
            <person name="Lind A.E."/>
            <person name="van Eijk R."/>
            <person name="Schleper C."/>
            <person name="Guy L."/>
            <person name="Ettema T.J."/>
        </authorList>
    </citation>
    <scope>NUCLEOTIDE SEQUENCE</scope>
</reference>
<keyword evidence="1" id="KW-0812">Transmembrane</keyword>
<feature type="transmembrane region" description="Helical" evidence="1">
    <location>
        <begin position="39"/>
        <end position="59"/>
    </location>
</feature>
<dbReference type="AlphaFoldDB" id="A0A0F9C6Z6"/>
<comment type="caution">
    <text evidence="2">The sequence shown here is derived from an EMBL/GenBank/DDBJ whole genome shotgun (WGS) entry which is preliminary data.</text>
</comment>
<organism evidence="2">
    <name type="scientific">marine sediment metagenome</name>
    <dbReference type="NCBI Taxonomy" id="412755"/>
    <lineage>
        <taxon>unclassified sequences</taxon>
        <taxon>metagenomes</taxon>
        <taxon>ecological metagenomes</taxon>
    </lineage>
</organism>
<keyword evidence="1" id="KW-1133">Transmembrane helix</keyword>
<proteinExistence type="predicted"/>